<keyword evidence="3" id="KW-0964">Secreted</keyword>
<organism evidence="8 9">
    <name type="scientific">Chrysemys picta bellii</name>
    <name type="common">Western painted turtle</name>
    <name type="synonym">Emys bellii</name>
    <dbReference type="NCBI Taxonomy" id="8478"/>
    <lineage>
        <taxon>Eukaryota</taxon>
        <taxon>Metazoa</taxon>
        <taxon>Chordata</taxon>
        <taxon>Craniata</taxon>
        <taxon>Vertebrata</taxon>
        <taxon>Euteleostomi</taxon>
        <taxon>Archelosauria</taxon>
        <taxon>Testudinata</taxon>
        <taxon>Testudines</taxon>
        <taxon>Cryptodira</taxon>
        <taxon>Durocryptodira</taxon>
        <taxon>Testudinoidea</taxon>
        <taxon>Emydidae</taxon>
        <taxon>Chrysemys</taxon>
    </lineage>
</organism>
<accession>A0A8C3HPA3</accession>
<proteinExistence type="inferred from homology"/>
<evidence type="ECO:0000313" key="8">
    <source>
        <dbReference type="Ensembl" id="ENSCPBP00000021366.1"/>
    </source>
</evidence>
<dbReference type="GO" id="GO:0042742">
    <property type="term" value="P:defense response to bacterium"/>
    <property type="evidence" value="ECO:0007669"/>
    <property type="project" value="UniProtKB-KW"/>
</dbReference>
<keyword evidence="5" id="KW-0044">Antibiotic</keyword>
<evidence type="ECO:0000256" key="5">
    <source>
        <dbReference type="ARBA" id="ARBA00023022"/>
    </source>
</evidence>
<keyword evidence="4" id="KW-0929">Antimicrobial</keyword>
<protein>
    <recommendedName>
        <fullName evidence="10">Cathelicidin</fullName>
    </recommendedName>
</protein>
<dbReference type="PANTHER" id="PTHR10206">
    <property type="entry name" value="CATHELICIDIN"/>
    <property type="match status" value="1"/>
</dbReference>
<dbReference type="Ensembl" id="ENSCPBT00000025152.1">
    <property type="protein sequence ID" value="ENSCPBP00000021366.1"/>
    <property type="gene ID" value="ENSCPBG00000015359.1"/>
</dbReference>
<name>A0A8C3HPA3_CHRPI</name>
<dbReference type="GO" id="GO:0005615">
    <property type="term" value="C:extracellular space"/>
    <property type="evidence" value="ECO:0007669"/>
    <property type="project" value="TreeGrafter"/>
</dbReference>
<evidence type="ECO:0000256" key="7">
    <source>
        <dbReference type="SAM" id="SignalP"/>
    </source>
</evidence>
<comment type="subcellular location">
    <subcellularLocation>
        <location evidence="1">Secreted</location>
    </subcellularLocation>
</comment>
<dbReference type="PANTHER" id="PTHR10206:SF0">
    <property type="entry name" value="CATHELICIDIN B1-RELATED"/>
    <property type="match status" value="1"/>
</dbReference>
<evidence type="ECO:0000256" key="6">
    <source>
        <dbReference type="ARBA" id="ARBA00023157"/>
    </source>
</evidence>
<reference evidence="8" key="1">
    <citation type="submission" date="2025-08" db="UniProtKB">
        <authorList>
            <consortium name="Ensembl"/>
        </authorList>
    </citation>
    <scope>IDENTIFICATION</scope>
</reference>
<keyword evidence="6" id="KW-1015">Disulfide bond</keyword>
<dbReference type="GeneTree" id="ENSGT00390000000410"/>
<evidence type="ECO:0000256" key="1">
    <source>
        <dbReference type="ARBA" id="ARBA00004613"/>
    </source>
</evidence>
<evidence type="ECO:0000313" key="9">
    <source>
        <dbReference type="Proteomes" id="UP000694380"/>
    </source>
</evidence>
<dbReference type="OMA" id="AKEVSCC"/>
<dbReference type="SUPFAM" id="SSF54403">
    <property type="entry name" value="Cystatin/monellin"/>
    <property type="match status" value="1"/>
</dbReference>
<sequence>ATGHRMETCLKVLLLVGVVTAAPTPSSAPLPTHEDAVLAAVQAYNQEPGTTLAYRLLEAEPQPDWDASSKTIQPVTFTVKETVCLISEKRDPNQCEFKEDGVRITPCTETPPSVLLSLIPQMSLAKEVSCCFQWFACRGHGTQFPWALLV</sequence>
<evidence type="ECO:0000256" key="4">
    <source>
        <dbReference type="ARBA" id="ARBA00022529"/>
    </source>
</evidence>
<evidence type="ECO:0000256" key="2">
    <source>
        <dbReference type="ARBA" id="ARBA00005320"/>
    </source>
</evidence>
<dbReference type="InterPro" id="IPR046350">
    <property type="entry name" value="Cystatin_sf"/>
</dbReference>
<dbReference type="GO" id="GO:0061844">
    <property type="term" value="P:antimicrobial humoral immune response mediated by antimicrobial peptide"/>
    <property type="evidence" value="ECO:0007669"/>
    <property type="project" value="UniProtKB-ARBA"/>
</dbReference>
<keyword evidence="7" id="KW-0732">Signal</keyword>
<dbReference type="AlphaFoldDB" id="A0A8C3HPA3"/>
<reference evidence="8" key="2">
    <citation type="submission" date="2025-09" db="UniProtKB">
        <authorList>
            <consortium name="Ensembl"/>
        </authorList>
    </citation>
    <scope>IDENTIFICATION</scope>
</reference>
<dbReference type="Gene3D" id="3.10.450.10">
    <property type="match status" value="1"/>
</dbReference>
<feature type="signal peptide" evidence="7">
    <location>
        <begin position="1"/>
        <end position="21"/>
    </location>
</feature>
<evidence type="ECO:0000256" key="3">
    <source>
        <dbReference type="ARBA" id="ARBA00022525"/>
    </source>
</evidence>
<dbReference type="InterPro" id="IPR001894">
    <property type="entry name" value="Cathelicidin-like"/>
</dbReference>
<dbReference type="InterPro" id="IPR018216">
    <property type="entry name" value="Cathelicidin_CS"/>
</dbReference>
<dbReference type="Proteomes" id="UP000694380">
    <property type="component" value="Unplaced"/>
</dbReference>
<dbReference type="PROSITE" id="PS00947">
    <property type="entry name" value="CATHELICIDINS_2"/>
    <property type="match status" value="1"/>
</dbReference>
<comment type="similarity">
    <text evidence="2">Belongs to the cathelicidin family.</text>
</comment>
<feature type="chain" id="PRO_5034583195" description="Cathelicidin" evidence="7">
    <location>
        <begin position="22"/>
        <end position="150"/>
    </location>
</feature>
<dbReference type="FunFam" id="3.10.450.10:FF:000003">
    <property type="entry name" value="Cathelicidin antimicrobial peptide"/>
    <property type="match status" value="1"/>
</dbReference>
<keyword evidence="9" id="KW-1185">Reference proteome</keyword>
<dbReference type="Pfam" id="PF00666">
    <property type="entry name" value="Cathelicidins"/>
    <property type="match status" value="1"/>
</dbReference>
<evidence type="ECO:0008006" key="10">
    <source>
        <dbReference type="Google" id="ProtNLM"/>
    </source>
</evidence>